<proteinExistence type="inferred from homology"/>
<dbReference type="PANTHER" id="PTHR11076:SF33">
    <property type="entry name" value="DNA POLYMERASE KAPPA"/>
    <property type="match status" value="1"/>
</dbReference>
<dbReference type="InterPro" id="IPR001126">
    <property type="entry name" value="UmuC"/>
</dbReference>
<dbReference type="EC" id="2.7.7.7" evidence="15"/>
<gene>
    <name evidence="15" type="primary">dbh</name>
    <name evidence="18" type="ORF">C474_20666</name>
</gene>
<evidence type="ECO:0000256" key="9">
    <source>
        <dbReference type="ARBA" id="ARBA00022763"/>
    </source>
</evidence>
<feature type="active site" evidence="15">
    <location>
        <position position="132"/>
    </location>
</feature>
<feature type="binding site" evidence="15">
    <location>
        <position position="24"/>
    </location>
    <ligand>
        <name>Mg(2+)</name>
        <dbReference type="ChEBI" id="CHEBI:18420"/>
    </ligand>
</feature>
<dbReference type="HAMAP" id="MF_01113">
    <property type="entry name" value="DNApol_IV"/>
    <property type="match status" value="1"/>
</dbReference>
<accession>M0CUR5</accession>
<name>M0CUR5_HALPD</name>
<sequence>MAGETLPGVTREERTDARVVLHVDMDCFYASCERLREPALRGEPLVVGMGYEDGESFGAVATASYEAREFGIESAQPISQALERLPPITESDEEPGGHYRPVDIEFYESVAEEVREILHECADVVREVSIDEAYLDVTDSTAWRTVGGDGERERTLAEGVGRHLKQRIAREVGVPASVGVAPNMSAAKVASDHDKPDGLVVVPPGSVRDFLAPLSVTEVHGVGPVTARKMGEMEIRTAGDLAAADPDRLEERFGSRGRELHDRARGVDDREVTPTGRPKSLSRESAFAEATADSAEKADVVTGLAADVADRARSRGAMYRTIGIKVVRPPYDVNTRARSLSGPVDDPELVREVALDLLTEFDGDAARKVGVRVSNLSFADADQSRLDGWEGSAAAVSTDGAGEGSAGAEGDGGREVGDATDGQVSLGEFD</sequence>
<evidence type="ECO:0000256" key="14">
    <source>
        <dbReference type="ARBA" id="ARBA00049244"/>
    </source>
</evidence>
<evidence type="ECO:0000256" key="5">
    <source>
        <dbReference type="ARBA" id="ARBA00022679"/>
    </source>
</evidence>
<dbReference type="Pfam" id="PF00817">
    <property type="entry name" value="IMS"/>
    <property type="match status" value="1"/>
</dbReference>
<feature type="region of interest" description="Disordered" evidence="16">
    <location>
        <begin position="389"/>
        <end position="430"/>
    </location>
</feature>
<dbReference type="Pfam" id="PF21999">
    <property type="entry name" value="IMS_HHH_1"/>
    <property type="match status" value="1"/>
</dbReference>
<dbReference type="InterPro" id="IPR043502">
    <property type="entry name" value="DNA/RNA_pol_sf"/>
</dbReference>
<dbReference type="OrthoDB" id="372207at2157"/>
<dbReference type="Gene3D" id="3.30.70.270">
    <property type="match status" value="1"/>
</dbReference>
<feature type="compositionally biased region" description="Gly residues" evidence="16">
    <location>
        <begin position="401"/>
        <end position="410"/>
    </location>
</feature>
<evidence type="ECO:0000256" key="7">
    <source>
        <dbReference type="ARBA" id="ARBA00022705"/>
    </source>
</evidence>
<dbReference type="GO" id="GO:0003887">
    <property type="term" value="F:DNA-directed DNA polymerase activity"/>
    <property type="evidence" value="ECO:0007669"/>
    <property type="project" value="UniProtKB-UniRule"/>
</dbReference>
<dbReference type="InterPro" id="IPR022880">
    <property type="entry name" value="DNApol_IV"/>
</dbReference>
<keyword evidence="6 15" id="KW-0548">Nucleotidyltransferase</keyword>
<feature type="compositionally biased region" description="Basic and acidic residues" evidence="16">
    <location>
        <begin position="253"/>
        <end position="272"/>
    </location>
</feature>
<dbReference type="EMBL" id="AOIV01000045">
    <property type="protein sequence ID" value="ELZ26152.1"/>
    <property type="molecule type" value="Genomic_DNA"/>
</dbReference>
<dbReference type="SUPFAM" id="SSF56672">
    <property type="entry name" value="DNA/RNA polymerases"/>
    <property type="match status" value="1"/>
</dbReference>
<dbReference type="InterPro" id="IPR036775">
    <property type="entry name" value="DNA_pol_Y-fam_lit_finger_sf"/>
</dbReference>
<comment type="function">
    <text evidence="15">Poorly processive, error-prone DNA polymerase involved in untargeted mutagenesis. Copies undamaged DNA at stalled replication forks, which arise in vivo from mismatched or misaligned primer ends. These misaligned primers can be extended by PolIV. Exhibits no 3'-5' exonuclease (proofreading) activity. May be involved in translesional synthesis.</text>
</comment>
<dbReference type="InParanoid" id="M0CUR5"/>
<dbReference type="PANTHER" id="PTHR11076">
    <property type="entry name" value="DNA REPAIR POLYMERASE UMUC / TRANSFERASE FAMILY MEMBER"/>
    <property type="match status" value="1"/>
</dbReference>
<keyword evidence="10 15" id="KW-0460">Magnesium</keyword>
<feature type="domain" description="UmuC" evidence="17">
    <location>
        <begin position="20"/>
        <end position="223"/>
    </location>
</feature>
<dbReference type="GO" id="GO:0006261">
    <property type="term" value="P:DNA-templated DNA replication"/>
    <property type="evidence" value="ECO:0007669"/>
    <property type="project" value="UniProtKB-UniRule"/>
</dbReference>
<dbReference type="GO" id="GO:0042276">
    <property type="term" value="P:error-prone translesion synthesis"/>
    <property type="evidence" value="ECO:0007669"/>
    <property type="project" value="TreeGrafter"/>
</dbReference>
<evidence type="ECO:0000256" key="6">
    <source>
        <dbReference type="ARBA" id="ARBA00022695"/>
    </source>
</evidence>
<dbReference type="PATRIC" id="fig|1227487.5.peg.4118"/>
<evidence type="ECO:0000256" key="12">
    <source>
        <dbReference type="ARBA" id="ARBA00023125"/>
    </source>
</evidence>
<evidence type="ECO:0000256" key="16">
    <source>
        <dbReference type="SAM" id="MobiDB-lite"/>
    </source>
</evidence>
<keyword evidence="13 15" id="KW-0234">DNA repair</keyword>
<dbReference type="InterPro" id="IPR043128">
    <property type="entry name" value="Rev_trsase/Diguanyl_cyclase"/>
</dbReference>
<keyword evidence="11 15" id="KW-0239">DNA-directed DNA polymerase</keyword>
<feature type="binding site" evidence="15">
    <location>
        <position position="131"/>
    </location>
    <ligand>
        <name>Mg(2+)</name>
        <dbReference type="ChEBI" id="CHEBI:18420"/>
    </ligand>
</feature>
<keyword evidence="9 15" id="KW-0227">DNA damage</keyword>
<dbReference type="GO" id="GO:0003684">
    <property type="term" value="F:damaged DNA binding"/>
    <property type="evidence" value="ECO:0007669"/>
    <property type="project" value="InterPro"/>
</dbReference>
<feature type="region of interest" description="Disordered" evidence="16">
    <location>
        <begin position="253"/>
        <end position="285"/>
    </location>
</feature>
<dbReference type="SUPFAM" id="SSF100879">
    <property type="entry name" value="Lesion bypass DNA polymerase (Y-family), little finger domain"/>
    <property type="match status" value="1"/>
</dbReference>
<dbReference type="NCBIfam" id="NF002677">
    <property type="entry name" value="PRK02406.1"/>
    <property type="match status" value="1"/>
</dbReference>
<dbReference type="InterPro" id="IPR050116">
    <property type="entry name" value="DNA_polymerase-Y"/>
</dbReference>
<dbReference type="Proteomes" id="UP000011513">
    <property type="component" value="Unassembled WGS sequence"/>
</dbReference>
<keyword evidence="7 15" id="KW-0235">DNA replication</keyword>
<keyword evidence="12 15" id="KW-0238">DNA-binding</keyword>
<keyword evidence="19" id="KW-1185">Reference proteome</keyword>
<feature type="site" description="Substrate discrimination" evidence="15">
    <location>
        <position position="29"/>
    </location>
</feature>
<evidence type="ECO:0000256" key="10">
    <source>
        <dbReference type="ARBA" id="ARBA00022842"/>
    </source>
</evidence>
<dbReference type="RefSeq" id="WP_008390133.1">
    <property type="nucleotide sequence ID" value="NZ_AOIV01000045.1"/>
</dbReference>
<evidence type="ECO:0000256" key="3">
    <source>
        <dbReference type="ARBA" id="ARBA00022457"/>
    </source>
</evidence>
<keyword evidence="8 15" id="KW-0479">Metal-binding</keyword>
<dbReference type="Gene3D" id="3.30.1490.100">
    <property type="entry name" value="DNA polymerase, Y-family, little finger domain"/>
    <property type="match status" value="1"/>
</dbReference>
<dbReference type="GO" id="GO:0006281">
    <property type="term" value="P:DNA repair"/>
    <property type="evidence" value="ECO:0007669"/>
    <property type="project" value="UniProtKB-UniRule"/>
</dbReference>
<evidence type="ECO:0000313" key="18">
    <source>
        <dbReference type="EMBL" id="ELZ26152.1"/>
    </source>
</evidence>
<evidence type="ECO:0000256" key="13">
    <source>
        <dbReference type="ARBA" id="ARBA00023204"/>
    </source>
</evidence>
<dbReference type="PROSITE" id="PS50173">
    <property type="entry name" value="UMUC"/>
    <property type="match status" value="1"/>
</dbReference>
<dbReference type="InterPro" id="IPR017961">
    <property type="entry name" value="DNA_pol_Y-fam_little_finger"/>
</dbReference>
<evidence type="ECO:0000256" key="2">
    <source>
        <dbReference type="ARBA" id="ARBA00010945"/>
    </source>
</evidence>
<reference evidence="18 19" key="1">
    <citation type="journal article" date="2014" name="PLoS Genet.">
        <title>Phylogenetically driven sequencing of extremely halophilic archaea reveals strategies for static and dynamic osmo-response.</title>
        <authorList>
            <person name="Becker E.A."/>
            <person name="Seitzer P.M."/>
            <person name="Tritt A."/>
            <person name="Larsen D."/>
            <person name="Krusor M."/>
            <person name="Yao A.I."/>
            <person name="Wu D."/>
            <person name="Madern D."/>
            <person name="Eisen J.A."/>
            <person name="Darling A.E."/>
            <person name="Facciotti M.T."/>
        </authorList>
    </citation>
    <scope>NUCLEOTIDE SEQUENCE [LARGE SCALE GENOMIC DNA]</scope>
    <source>
        <strain evidence="18 19">JCM 14848</strain>
    </source>
</reference>
<comment type="subunit">
    <text evidence="15">Monomer.</text>
</comment>
<evidence type="ECO:0000256" key="1">
    <source>
        <dbReference type="ARBA" id="ARBA00004496"/>
    </source>
</evidence>
<comment type="caution">
    <text evidence="18">The sequence shown here is derived from an EMBL/GenBank/DDBJ whole genome shotgun (WGS) entry which is preliminary data.</text>
</comment>
<evidence type="ECO:0000256" key="11">
    <source>
        <dbReference type="ARBA" id="ARBA00022932"/>
    </source>
</evidence>
<dbReference type="Pfam" id="PF11799">
    <property type="entry name" value="IMS_C"/>
    <property type="match status" value="1"/>
</dbReference>
<dbReference type="Gene3D" id="1.10.150.20">
    <property type="entry name" value="5' to 3' exonuclease, C-terminal subdomain"/>
    <property type="match status" value="1"/>
</dbReference>
<dbReference type="Gene3D" id="3.40.1170.60">
    <property type="match status" value="1"/>
</dbReference>
<comment type="subcellular location">
    <subcellularLocation>
        <location evidence="1 15">Cytoplasm</location>
    </subcellularLocation>
</comment>
<comment type="cofactor">
    <cofactor evidence="15">
        <name>Mg(2+)</name>
        <dbReference type="ChEBI" id="CHEBI:18420"/>
    </cofactor>
    <text evidence="15">Binds 2 magnesium ions per subunit.</text>
</comment>
<dbReference type="GO" id="GO:0000287">
    <property type="term" value="F:magnesium ion binding"/>
    <property type="evidence" value="ECO:0007669"/>
    <property type="project" value="UniProtKB-UniRule"/>
</dbReference>
<evidence type="ECO:0000313" key="19">
    <source>
        <dbReference type="Proteomes" id="UP000011513"/>
    </source>
</evidence>
<evidence type="ECO:0000256" key="8">
    <source>
        <dbReference type="ARBA" id="ARBA00022723"/>
    </source>
</evidence>
<dbReference type="CDD" id="cd03586">
    <property type="entry name" value="PolY_Pol_IV_kappa"/>
    <property type="match status" value="1"/>
</dbReference>
<keyword evidence="3 15" id="KW-0515">Mutator protein</keyword>
<keyword evidence="4 15" id="KW-0963">Cytoplasm</keyword>
<comment type="similarity">
    <text evidence="2 15">Belongs to the DNA polymerase type-Y family.</text>
</comment>
<dbReference type="eggNOG" id="arCOG04582">
    <property type="taxonomic scope" value="Archaea"/>
</dbReference>
<comment type="catalytic activity">
    <reaction evidence="14 15">
        <text>DNA(n) + a 2'-deoxyribonucleoside 5'-triphosphate = DNA(n+1) + diphosphate</text>
        <dbReference type="Rhea" id="RHEA:22508"/>
        <dbReference type="Rhea" id="RHEA-COMP:17339"/>
        <dbReference type="Rhea" id="RHEA-COMP:17340"/>
        <dbReference type="ChEBI" id="CHEBI:33019"/>
        <dbReference type="ChEBI" id="CHEBI:61560"/>
        <dbReference type="ChEBI" id="CHEBI:173112"/>
        <dbReference type="EC" id="2.7.7.7"/>
    </reaction>
</comment>
<organism evidence="18 19">
    <name type="scientific">Halogeometricum pallidum JCM 14848</name>
    <dbReference type="NCBI Taxonomy" id="1227487"/>
    <lineage>
        <taxon>Archaea</taxon>
        <taxon>Methanobacteriati</taxon>
        <taxon>Methanobacteriota</taxon>
        <taxon>Stenosarchaea group</taxon>
        <taxon>Halobacteria</taxon>
        <taxon>Halobacteriales</taxon>
        <taxon>Haloferacaceae</taxon>
        <taxon>Halogeometricum</taxon>
    </lineage>
</organism>
<evidence type="ECO:0000259" key="17">
    <source>
        <dbReference type="PROSITE" id="PS50173"/>
    </source>
</evidence>
<protein>
    <recommendedName>
        <fullName evidence="15">DNA polymerase IV</fullName>
        <shortName evidence="15">Pol IV</shortName>
        <ecNumber evidence="15">2.7.7.7</ecNumber>
    </recommendedName>
</protein>
<keyword evidence="5 15" id="KW-0808">Transferase</keyword>
<evidence type="ECO:0000256" key="4">
    <source>
        <dbReference type="ARBA" id="ARBA00022490"/>
    </source>
</evidence>
<dbReference type="InterPro" id="IPR053848">
    <property type="entry name" value="IMS_HHH_1"/>
</dbReference>
<evidence type="ECO:0000256" key="15">
    <source>
        <dbReference type="HAMAP-Rule" id="MF_01113"/>
    </source>
</evidence>
<dbReference type="GO" id="GO:0005737">
    <property type="term" value="C:cytoplasm"/>
    <property type="evidence" value="ECO:0007669"/>
    <property type="project" value="UniProtKB-SubCell"/>
</dbReference>
<dbReference type="AlphaFoldDB" id="M0CUR5"/>